<evidence type="ECO:0000256" key="2">
    <source>
        <dbReference type="SAM" id="SignalP"/>
    </source>
</evidence>
<feature type="compositionally biased region" description="Polar residues" evidence="1">
    <location>
        <begin position="454"/>
        <end position="464"/>
    </location>
</feature>
<comment type="caution">
    <text evidence="3">The sequence shown here is derived from an EMBL/GenBank/DDBJ whole genome shotgun (WGS) entry which is preliminary data.</text>
</comment>
<keyword evidence="4" id="KW-1185">Reference proteome</keyword>
<dbReference type="EMBL" id="BPLQ01010670">
    <property type="protein sequence ID" value="GIY52477.1"/>
    <property type="molecule type" value="Genomic_DNA"/>
</dbReference>
<evidence type="ECO:0000313" key="3">
    <source>
        <dbReference type="EMBL" id="GIY52477.1"/>
    </source>
</evidence>
<keyword evidence="2" id="KW-0732">Signal</keyword>
<accession>A0AAV4U401</accession>
<feature type="signal peptide" evidence="2">
    <location>
        <begin position="1"/>
        <end position="19"/>
    </location>
</feature>
<evidence type="ECO:0000256" key="1">
    <source>
        <dbReference type="SAM" id="MobiDB-lite"/>
    </source>
</evidence>
<feature type="region of interest" description="Disordered" evidence="1">
    <location>
        <begin position="389"/>
        <end position="484"/>
    </location>
</feature>
<feature type="chain" id="PRO_5043585104" evidence="2">
    <location>
        <begin position="20"/>
        <end position="597"/>
    </location>
</feature>
<protein>
    <submittedName>
        <fullName evidence="3">Uncharacterized protein</fullName>
    </submittedName>
</protein>
<dbReference type="Proteomes" id="UP001054837">
    <property type="component" value="Unassembled WGS sequence"/>
</dbReference>
<evidence type="ECO:0000313" key="4">
    <source>
        <dbReference type="Proteomes" id="UP001054837"/>
    </source>
</evidence>
<feature type="compositionally biased region" description="Basic and acidic residues" evidence="1">
    <location>
        <begin position="470"/>
        <end position="479"/>
    </location>
</feature>
<sequence length="597" mass="63442">MILLTTGLLTLLVFTSAGGDHIKGGGHIKGGDHIKGGGILLSAAHTVPQAIVQEEVVPPLSVKTDHGYGTRIISQKTAEPVVSLKGGHALNLKTAHAPHEVVHHAAQLHHAAVVPVVQIPVVHSVEAADPARVKGLETVVAPTVGKTSVVHVAQEPASVKGLKTLASPLGKTSAIPAALAADQGRVKTVTKGKTVFHDAQIREPVAIPAVKTSPPFIQQQSVKSVRKMISQPNTIITQQKIAPIGMSAIVTEGIESLPRRMESTLIVDEETGIVPMTGAMRPLVAPIRYDSNINPILTRGVIRTAPQAVVAPRPIIVPNPQISAPVVPEPVFSDDILQLNRQLMQKQNEEEIKRALTGMVNTDADIGSITFSADQLGDVSRRLGSDALTPVLLGPQQRRPSQLPPARPGPQQRRPDEVQPALPVPQQRRPDPANPALPGPQKRRPSQVPPVRPGSQQRRPSQVQPARPESQPRRPDQIIRRIPIAPQPAVIGGGLGMIRGVGVDQSVRYTPSRVSTTGVRGVSRPIIPGQIIGGTPNIQGENIRFMLGNTAGTVRTIPVTGQRIAAPKPQISLQVQPKPQITAPLNLKPGSEEDIIQ</sequence>
<feature type="non-terminal residue" evidence="3">
    <location>
        <position position="597"/>
    </location>
</feature>
<organism evidence="3 4">
    <name type="scientific">Caerostris darwini</name>
    <dbReference type="NCBI Taxonomy" id="1538125"/>
    <lineage>
        <taxon>Eukaryota</taxon>
        <taxon>Metazoa</taxon>
        <taxon>Ecdysozoa</taxon>
        <taxon>Arthropoda</taxon>
        <taxon>Chelicerata</taxon>
        <taxon>Arachnida</taxon>
        <taxon>Araneae</taxon>
        <taxon>Araneomorphae</taxon>
        <taxon>Entelegynae</taxon>
        <taxon>Araneoidea</taxon>
        <taxon>Araneidae</taxon>
        <taxon>Caerostris</taxon>
    </lineage>
</organism>
<gene>
    <name evidence="3" type="primary">AVEN_6937_1</name>
    <name evidence="3" type="ORF">CDAR_181361</name>
</gene>
<proteinExistence type="predicted"/>
<reference evidence="3 4" key="1">
    <citation type="submission" date="2021-06" db="EMBL/GenBank/DDBJ databases">
        <title>Caerostris darwini draft genome.</title>
        <authorList>
            <person name="Kono N."/>
            <person name="Arakawa K."/>
        </authorList>
    </citation>
    <scope>NUCLEOTIDE SEQUENCE [LARGE SCALE GENOMIC DNA]</scope>
</reference>
<name>A0AAV4U401_9ARAC</name>
<dbReference type="AlphaFoldDB" id="A0AAV4U401"/>